<evidence type="ECO:0008006" key="4">
    <source>
        <dbReference type="Google" id="ProtNLM"/>
    </source>
</evidence>
<dbReference type="Proteomes" id="UP000237925">
    <property type="component" value="Chromosome"/>
</dbReference>
<feature type="transmembrane region" description="Helical" evidence="1">
    <location>
        <begin position="298"/>
        <end position="323"/>
    </location>
</feature>
<feature type="transmembrane region" description="Helical" evidence="1">
    <location>
        <begin position="121"/>
        <end position="137"/>
    </location>
</feature>
<evidence type="ECO:0000313" key="2">
    <source>
        <dbReference type="EMBL" id="AVO48665.1"/>
    </source>
</evidence>
<feature type="transmembrane region" description="Helical" evidence="1">
    <location>
        <begin position="68"/>
        <end position="88"/>
    </location>
</feature>
<feature type="transmembrane region" description="Helical" evidence="1">
    <location>
        <begin position="143"/>
        <end position="173"/>
    </location>
</feature>
<evidence type="ECO:0000256" key="1">
    <source>
        <dbReference type="SAM" id="Phobius"/>
    </source>
</evidence>
<keyword evidence="1" id="KW-0472">Membrane</keyword>
<proteinExistence type="predicted"/>
<dbReference type="EMBL" id="CP027667">
    <property type="protein sequence ID" value="AVO48665.1"/>
    <property type="molecule type" value="Genomic_DNA"/>
</dbReference>
<evidence type="ECO:0000313" key="3">
    <source>
        <dbReference type="Proteomes" id="UP000237925"/>
    </source>
</evidence>
<feature type="transmembrane region" description="Helical" evidence="1">
    <location>
        <begin position="264"/>
        <end position="286"/>
    </location>
</feature>
<gene>
    <name evidence="2" type="ORF">C6568_04830</name>
</gene>
<dbReference type="KEGG" id="mela:C6568_04830"/>
<name>A0A2R3QA50_9BURK</name>
<keyword evidence="3" id="KW-1185">Reference proteome</keyword>
<feature type="transmembrane region" description="Helical" evidence="1">
    <location>
        <begin position="185"/>
        <end position="201"/>
    </location>
</feature>
<protein>
    <recommendedName>
        <fullName evidence="4">Glycosyltransferase RgtA/B/C/D-like domain-containing protein</fullName>
    </recommendedName>
</protein>
<feature type="transmembrane region" description="Helical" evidence="1">
    <location>
        <begin position="335"/>
        <end position="359"/>
    </location>
</feature>
<keyword evidence="1" id="KW-1133">Transmembrane helix</keyword>
<reference evidence="2 3" key="1">
    <citation type="submission" date="2018-03" db="EMBL/GenBank/DDBJ databases">
        <title>Genome sequencing of Melaminivora sp.</title>
        <authorList>
            <person name="Kim S.-J."/>
            <person name="Heo J."/>
            <person name="Ahn J.-H."/>
            <person name="Kwon S.-W."/>
        </authorList>
    </citation>
    <scope>NUCLEOTIDE SEQUENCE [LARGE SCALE GENOMIC DNA]</scope>
    <source>
        <strain evidence="2 3">SC2-9</strain>
    </source>
</reference>
<accession>A0A2R3QA50</accession>
<sequence length="422" mass="45900">MGFAFLLALLALALRRAAGYPRCQNDELNWSAIARQIDQGVDWPVSGPAFVHTLRAVALQTQATYPQALEWMGVAGVFVAVQVLLWGYRRMGLRTSASTWAALALTSYFWAPLLEARPQQWGQLLVFAGALSCWLWLRGQGGWAFFALLAMAAFTHILSHFILLYICAFLVLASRVEGRPWSRRSAAVLAALVASLGPYAWPGGPYQRMLVDLRDNHLPQLLALAPYWVAASLSAGAILTMLWRRRYPGPARLRTAARQLRRHGRAAGLGLMSGACVALAVQAWLLPPAAWQPYGGSVWRFALFQGGNVLFMALFIAGSVQLLRDAQRRAQAPPAWSFLAQALAAVASMAVAALAGSFWALDTNWFLRLVNYGVLFAAPVAGVGLVRALQWLRPAWAAWTGVGLATIVSVLSVVRPPALLGC</sequence>
<feature type="transmembrane region" description="Helical" evidence="1">
    <location>
        <begin position="221"/>
        <end position="243"/>
    </location>
</feature>
<feature type="transmembrane region" description="Helical" evidence="1">
    <location>
        <begin position="365"/>
        <end position="389"/>
    </location>
</feature>
<feature type="transmembrane region" description="Helical" evidence="1">
    <location>
        <begin position="396"/>
        <end position="414"/>
    </location>
</feature>
<organism evidence="2 3">
    <name type="scientific">Melaminivora suipulveris</name>
    <dbReference type="NCBI Taxonomy" id="2109913"/>
    <lineage>
        <taxon>Bacteria</taxon>
        <taxon>Pseudomonadati</taxon>
        <taxon>Pseudomonadota</taxon>
        <taxon>Betaproteobacteria</taxon>
        <taxon>Burkholderiales</taxon>
        <taxon>Comamonadaceae</taxon>
        <taxon>Melaminivora</taxon>
    </lineage>
</organism>
<dbReference type="AlphaFoldDB" id="A0A2R3QA50"/>
<keyword evidence="1" id="KW-0812">Transmembrane</keyword>